<evidence type="ECO:0000313" key="1">
    <source>
        <dbReference type="EMBL" id="KAH7904560.1"/>
    </source>
</evidence>
<protein>
    <submittedName>
        <fullName evidence="1">Uncharacterized protein</fullName>
    </submittedName>
</protein>
<sequence length="832" mass="93751">MKTPWGNLYFKHELHKYSGAKRLLEKYPELQTPSFASIRNIKMLWSPQARRVQPCQSPDDGMVSRLSKSFVRPYIGAAVDGFFEYLKENSRRFANKIFYAKFCSIVQSSGTGKSRLMLELRHKGVIVIYMNLRSVDDRGYPERDNVPATILADLMEAEAVTEDEYFARCCRFFEALFKTIQAKFEQAPQDVETKREYIRNWSDSMCTMGSESRAAFFDTVQAQYNEIHMRSGGQISEGYVRGGSTALSPSKAMSTGYQSMLRAMQRISEQKRGEPELVIAFDEAHQLSRWQLPHTYQLSHVLCKAINHYSSLCYVPQSVWVVFASATSEVTDFLPCQVFRYVGVGGHLIFPPYVQLGWDYNAASLGDVAAKDVSRVGHIIPFGRPLWASLYDVAPSDIGRVISLARAKLCNSSIFNANDPDQALAVLSQRFCLGVCLDHAEAVQYVDTAVASHLSVCTSVTDEQHRKHTSYPSEPFLSCVAAGLVHHSPESLENILRVLIAKIDSGMLDIGKSGELASRLLWLLAKDVYVRTVFRADITGLCTGGEKPEFIDCSGVPVIDFLESVLGDPFTQALENTAAKGGKEAFQGACINFSHWVTMEELITQQDREDWSSNDWTLRHYLRTSAVQCCYFQPLVDKMIPILFNDNEAQDSDCVSQLFISDKTDRTKSSKDSLYHMARDNVSINCHNERPWIAIVDDFGMEESACEVTFGPDKCLRIYISGINATSYPWATEFPSVLSTLRHLVVRQEEATSRDPIVEGLQRQVQFGSTSLDTHMRWESGKEFPHTADDHSTPESEISARKEETTNMDHKGKKRESEWEPPPTVKKSKVAK</sequence>
<dbReference type="Proteomes" id="UP000790377">
    <property type="component" value="Unassembled WGS sequence"/>
</dbReference>
<proteinExistence type="predicted"/>
<organism evidence="1 2">
    <name type="scientific">Hygrophoropsis aurantiaca</name>
    <dbReference type="NCBI Taxonomy" id="72124"/>
    <lineage>
        <taxon>Eukaryota</taxon>
        <taxon>Fungi</taxon>
        <taxon>Dikarya</taxon>
        <taxon>Basidiomycota</taxon>
        <taxon>Agaricomycotina</taxon>
        <taxon>Agaricomycetes</taxon>
        <taxon>Agaricomycetidae</taxon>
        <taxon>Boletales</taxon>
        <taxon>Coniophorineae</taxon>
        <taxon>Hygrophoropsidaceae</taxon>
        <taxon>Hygrophoropsis</taxon>
    </lineage>
</organism>
<name>A0ACB7ZU14_9AGAM</name>
<keyword evidence="2" id="KW-1185">Reference proteome</keyword>
<accession>A0ACB7ZU14</accession>
<dbReference type="EMBL" id="MU268432">
    <property type="protein sequence ID" value="KAH7904560.1"/>
    <property type="molecule type" value="Genomic_DNA"/>
</dbReference>
<comment type="caution">
    <text evidence="1">The sequence shown here is derived from an EMBL/GenBank/DDBJ whole genome shotgun (WGS) entry which is preliminary data.</text>
</comment>
<gene>
    <name evidence="1" type="ORF">BJ138DRAFT_1166310</name>
</gene>
<evidence type="ECO:0000313" key="2">
    <source>
        <dbReference type="Proteomes" id="UP000790377"/>
    </source>
</evidence>
<reference evidence="1" key="1">
    <citation type="journal article" date="2021" name="New Phytol.">
        <title>Evolutionary innovations through gain and loss of genes in the ectomycorrhizal Boletales.</title>
        <authorList>
            <person name="Wu G."/>
            <person name="Miyauchi S."/>
            <person name="Morin E."/>
            <person name="Kuo A."/>
            <person name="Drula E."/>
            <person name="Varga T."/>
            <person name="Kohler A."/>
            <person name="Feng B."/>
            <person name="Cao Y."/>
            <person name="Lipzen A."/>
            <person name="Daum C."/>
            <person name="Hundley H."/>
            <person name="Pangilinan J."/>
            <person name="Johnson J."/>
            <person name="Barry K."/>
            <person name="LaButti K."/>
            <person name="Ng V."/>
            <person name="Ahrendt S."/>
            <person name="Min B."/>
            <person name="Choi I.G."/>
            <person name="Park H."/>
            <person name="Plett J.M."/>
            <person name="Magnuson J."/>
            <person name="Spatafora J.W."/>
            <person name="Nagy L.G."/>
            <person name="Henrissat B."/>
            <person name="Grigoriev I.V."/>
            <person name="Yang Z.L."/>
            <person name="Xu J."/>
            <person name="Martin F.M."/>
        </authorList>
    </citation>
    <scope>NUCLEOTIDE SEQUENCE</scope>
    <source>
        <strain evidence="1">ATCC 28755</strain>
    </source>
</reference>